<dbReference type="CDD" id="cd20014">
    <property type="entry name" value="PBP1_RPA0668_benzoate-like"/>
    <property type="match status" value="1"/>
</dbReference>
<keyword evidence="2 3" id="KW-0732">Signal</keyword>
<accession>A0A1C5IAH6</accession>
<evidence type="ECO:0000313" key="5">
    <source>
        <dbReference type="EMBL" id="SCG55408.1"/>
    </source>
</evidence>
<dbReference type="AlphaFoldDB" id="A0A1C5IAH6"/>
<evidence type="ECO:0000256" key="3">
    <source>
        <dbReference type="SAM" id="SignalP"/>
    </source>
</evidence>
<dbReference type="RefSeq" id="WP_088994395.1">
    <property type="nucleotide sequence ID" value="NZ_LT607750.1"/>
</dbReference>
<evidence type="ECO:0000259" key="4">
    <source>
        <dbReference type="Pfam" id="PF13458"/>
    </source>
</evidence>
<evidence type="ECO:0000313" key="6">
    <source>
        <dbReference type="Proteomes" id="UP000198217"/>
    </source>
</evidence>
<feature type="chain" id="PRO_5008718522" evidence="3">
    <location>
        <begin position="29"/>
        <end position="397"/>
    </location>
</feature>
<dbReference type="PANTHER" id="PTHR30483">
    <property type="entry name" value="LEUCINE-SPECIFIC-BINDING PROTEIN"/>
    <property type="match status" value="1"/>
</dbReference>
<dbReference type="Gene3D" id="3.40.50.2300">
    <property type="match status" value="2"/>
</dbReference>
<dbReference type="Proteomes" id="UP000198217">
    <property type="component" value="Chromosome I"/>
</dbReference>
<reference evidence="5 6" key="1">
    <citation type="submission" date="2016-06" db="EMBL/GenBank/DDBJ databases">
        <authorList>
            <person name="Kjaerup R.B."/>
            <person name="Dalgaard T.S."/>
            <person name="Juul-Madsen H.R."/>
        </authorList>
    </citation>
    <scope>NUCLEOTIDE SEQUENCE [LARGE SCALE GENOMIC DNA]</scope>
    <source>
        <strain evidence="5 6">DSM 43904</strain>
    </source>
</reference>
<feature type="domain" description="Leucine-binding protein" evidence="4">
    <location>
        <begin position="39"/>
        <end position="381"/>
    </location>
</feature>
<feature type="signal peptide" evidence="3">
    <location>
        <begin position="1"/>
        <end position="28"/>
    </location>
</feature>
<evidence type="ECO:0000256" key="2">
    <source>
        <dbReference type="ARBA" id="ARBA00022729"/>
    </source>
</evidence>
<name>A0A1C5IAH6_9ACTN</name>
<dbReference type="Pfam" id="PF13458">
    <property type="entry name" value="Peripla_BP_6"/>
    <property type="match status" value="1"/>
</dbReference>
<dbReference type="SUPFAM" id="SSF53822">
    <property type="entry name" value="Periplasmic binding protein-like I"/>
    <property type="match status" value="1"/>
</dbReference>
<keyword evidence="6" id="KW-1185">Reference proteome</keyword>
<dbReference type="InterPro" id="IPR028082">
    <property type="entry name" value="Peripla_BP_I"/>
</dbReference>
<comment type="similarity">
    <text evidence="1">Belongs to the leucine-binding protein family.</text>
</comment>
<gene>
    <name evidence="5" type="ORF">GA0070609_3044</name>
</gene>
<dbReference type="EMBL" id="LT607750">
    <property type="protein sequence ID" value="SCG55408.1"/>
    <property type="molecule type" value="Genomic_DNA"/>
</dbReference>
<dbReference type="PANTHER" id="PTHR30483:SF6">
    <property type="entry name" value="PERIPLASMIC BINDING PROTEIN OF ABC TRANSPORTER FOR NATURAL AMINO ACIDS"/>
    <property type="match status" value="1"/>
</dbReference>
<dbReference type="PROSITE" id="PS51257">
    <property type="entry name" value="PROKAR_LIPOPROTEIN"/>
    <property type="match status" value="1"/>
</dbReference>
<sequence length="397" mass="41754">MSLTIPRRRRARTAALLALVLLAATGCADDGPGAGPGGSIKIGLLASLSGTYQAVGKEIRDGFELYLSTHDGKLGGRQVDLVVADEGNGAPTAVPAATKLLKQDRVLALTGIVGGGSVAAVYPLLNETKVPFVGSNGRPELKDVSRIWHTSYLSDEPGEAIAQHVRDNVKGSVYAIGPDYQGGWDELRGFTDTFAKVGGTLANPDGKTTFTPFPATTNFTPYFARIKASGADAVYTFYAGSAAVDFVKQYAQSEIRDLPLYAAGFLTEGGVLDAQGEAARDIYSVLNYSPDLDNAENRAFVAAWKARYDGSPTTYAMASYDAAAVLDRAIAAAGEDPTPESVNAAIGQLGQIASPRGTWQFSPTTHAPVQKWYLRQVRQDGRALSNTVVGDLATVGG</sequence>
<dbReference type="InterPro" id="IPR051010">
    <property type="entry name" value="BCAA_transport"/>
</dbReference>
<protein>
    <submittedName>
        <fullName evidence="5">Amino acid/amide ABC transporter substrate-binding protein, HAAT family</fullName>
    </submittedName>
</protein>
<organism evidence="5 6">
    <name type="scientific">Micromonospora echinaurantiaca</name>
    <dbReference type="NCBI Taxonomy" id="47857"/>
    <lineage>
        <taxon>Bacteria</taxon>
        <taxon>Bacillati</taxon>
        <taxon>Actinomycetota</taxon>
        <taxon>Actinomycetes</taxon>
        <taxon>Micromonosporales</taxon>
        <taxon>Micromonosporaceae</taxon>
        <taxon>Micromonospora</taxon>
    </lineage>
</organism>
<proteinExistence type="inferred from homology"/>
<evidence type="ECO:0000256" key="1">
    <source>
        <dbReference type="ARBA" id="ARBA00010062"/>
    </source>
</evidence>
<dbReference type="InterPro" id="IPR028081">
    <property type="entry name" value="Leu-bd"/>
</dbReference>